<dbReference type="AlphaFoldDB" id="A0A0A9FEF2"/>
<sequence>MTNLNNHSLLRCRWLEFK</sequence>
<name>A0A0A9FEF2_ARUDO</name>
<reference evidence="1" key="1">
    <citation type="submission" date="2014-09" db="EMBL/GenBank/DDBJ databases">
        <authorList>
            <person name="Magalhaes I.L.F."/>
            <person name="Oliveira U."/>
            <person name="Santos F.R."/>
            <person name="Vidigal T.H.D.A."/>
            <person name="Brescovit A.D."/>
            <person name="Santos A.J."/>
        </authorList>
    </citation>
    <scope>NUCLEOTIDE SEQUENCE</scope>
    <source>
        <tissue evidence="1">Shoot tissue taken approximately 20 cm above the soil surface</tissue>
    </source>
</reference>
<proteinExistence type="predicted"/>
<reference evidence="1" key="2">
    <citation type="journal article" date="2015" name="Data Brief">
        <title>Shoot transcriptome of the giant reed, Arundo donax.</title>
        <authorList>
            <person name="Barrero R.A."/>
            <person name="Guerrero F.D."/>
            <person name="Moolhuijzen P."/>
            <person name="Goolsby J.A."/>
            <person name="Tidwell J."/>
            <person name="Bellgard S.E."/>
            <person name="Bellgard M.I."/>
        </authorList>
    </citation>
    <scope>NUCLEOTIDE SEQUENCE</scope>
    <source>
        <tissue evidence="1">Shoot tissue taken approximately 20 cm above the soil surface</tissue>
    </source>
</reference>
<protein>
    <submittedName>
        <fullName evidence="1">Uncharacterized protein</fullName>
    </submittedName>
</protein>
<dbReference type="EMBL" id="GBRH01186461">
    <property type="protein sequence ID" value="JAE11435.1"/>
    <property type="molecule type" value="Transcribed_RNA"/>
</dbReference>
<accession>A0A0A9FEF2</accession>
<evidence type="ECO:0000313" key="1">
    <source>
        <dbReference type="EMBL" id="JAE11435.1"/>
    </source>
</evidence>
<organism evidence="1">
    <name type="scientific">Arundo donax</name>
    <name type="common">Giant reed</name>
    <name type="synonym">Donax arundinaceus</name>
    <dbReference type="NCBI Taxonomy" id="35708"/>
    <lineage>
        <taxon>Eukaryota</taxon>
        <taxon>Viridiplantae</taxon>
        <taxon>Streptophyta</taxon>
        <taxon>Embryophyta</taxon>
        <taxon>Tracheophyta</taxon>
        <taxon>Spermatophyta</taxon>
        <taxon>Magnoliopsida</taxon>
        <taxon>Liliopsida</taxon>
        <taxon>Poales</taxon>
        <taxon>Poaceae</taxon>
        <taxon>PACMAD clade</taxon>
        <taxon>Arundinoideae</taxon>
        <taxon>Arundineae</taxon>
        <taxon>Arundo</taxon>
    </lineage>
</organism>